<evidence type="ECO:0000259" key="10">
    <source>
        <dbReference type="PROSITE" id="PS50089"/>
    </source>
</evidence>
<evidence type="ECO:0000256" key="1">
    <source>
        <dbReference type="ARBA" id="ARBA00000900"/>
    </source>
</evidence>
<protein>
    <recommendedName>
        <fullName evidence="2">RING-type E3 ubiquitin transferase</fullName>
        <ecNumber evidence="2">2.3.2.27</ecNumber>
    </recommendedName>
</protein>
<evidence type="ECO:0000256" key="5">
    <source>
        <dbReference type="ARBA" id="ARBA00022771"/>
    </source>
</evidence>
<name>A0AAD8DMC7_MYTSE</name>
<keyword evidence="6" id="KW-0833">Ubl conjugation pathway</keyword>
<dbReference type="InterPro" id="IPR003877">
    <property type="entry name" value="SPRY_dom"/>
</dbReference>
<organism evidence="12 13">
    <name type="scientific">Mythimna separata</name>
    <name type="common">Oriental armyworm</name>
    <name type="synonym">Pseudaletia separata</name>
    <dbReference type="NCBI Taxonomy" id="271217"/>
    <lineage>
        <taxon>Eukaryota</taxon>
        <taxon>Metazoa</taxon>
        <taxon>Ecdysozoa</taxon>
        <taxon>Arthropoda</taxon>
        <taxon>Hexapoda</taxon>
        <taxon>Insecta</taxon>
        <taxon>Pterygota</taxon>
        <taxon>Neoptera</taxon>
        <taxon>Endopterygota</taxon>
        <taxon>Lepidoptera</taxon>
        <taxon>Glossata</taxon>
        <taxon>Ditrysia</taxon>
        <taxon>Noctuoidea</taxon>
        <taxon>Noctuidae</taxon>
        <taxon>Noctuinae</taxon>
        <taxon>Hadenini</taxon>
        <taxon>Mythimna</taxon>
    </lineage>
</organism>
<sequence>MRTRKHWRDLTAIRLRCENNAPEIVLASSYMPGDDENCPPKEVADLVRHCENTNLDLIICTDSNAHHPLWGSEVSNTRDQETAAKKQRPLPMMNVLRSMFGVCSGSAEKGEVHDTIRRVFGNEMVIKDNTDRHNQRSKYVTHIRENLPKMLDAKVLNPSKTKTKKHAAPVPVPEPSDTTDDRFGRIGPKIVVFDASTGTGRLVLVGDERVSVQGLSSFATIRATACVYGNKWMYEVQLGTKGIMQIGWCTSSCTFSMDTGVGDTAHSYAYDGGRVRKWNVATSPYGQAWLPGDVIGSCIDLDKGTLEYYRNGISMGQAFDNVTHGAGLAYFPAVSLAMQEHLYANFGHVPFVFPVEGYAALQAAPNRECIRAALLFKSLEALLDELARPPDIKSLTAKSSKAKSETSKGVTEEEVALRIHSSNSVYTPKPSPHTMADVQSNEAKKMSKKAFLMSLCRLVVVELGAVLRLSYVVVAELLPRLRGLIGLRSRSMQVDTAAADFYIRSRDENFVGLAAKLLAQPSPRLCTMLDLLWTFLDESALCDVLEHCVVRECLLFDLVSQDMLFNQQIEGVYVLCGLMQHRETRHHLVKYVFFNKITFDNFLNVKCPDDTVLRTMIRKPWWQRPTAVHGETDPRIAEMAERGTINRSSFAPTGTEKITKLMAPPPDDALIEAQYREDCNKITKAIAPLEQVQLEFLLLLLDNADGSNMVPSTRKIFIEKFRRYIMDNCILDMEAIFQRLFNISRTSPAISWCCHSRLLTAVLKLWNENPIGVAHPTPHVPARTFIDGELDFYNVDRLGGVLPFLVRTLRQDLVSVLGEDNPFIQSFEPNYNRAGGVDTGVSDMAAGSPGLATLPQVISSMARFMHPAMPPAPNRTTGETALALKGTRSMMPGAGAIEVRSAYLRLVDGLLALYHGAAIKHAEKLCELRDNQLDMADCLHDIEYRIYTVTTELQAAGGTKSGQTEEEKIKLQLMDNMLQELERSRLVYVEKLEAGSLQMAWVIGAIWTKQRQTELAKHFSGTLHSLRLCSDADYATRVQYAQVASKEILPGKSSILGGTSYASLQLEYTSSSDQSPMSRTSRATTPRTGSNSQVGTSNHRTGGTEFAESLFAFVPEYHVDAMLELCNTLRLYMHPTIPVHQIPEWDELVVSCAAFLCSEFADQRIVLASTRESLVQTLASFATQPTTMRAIERVPIKQQMCMVEELVRPYQNRAWAQSNWVLVRFWHGSGFGFRHRQWPHLAAKYGDREPTVNNLGAKVDAGLMSQCFGPCPSEVIQTRIKEYLSTHPTNAAAYLNSLLSQLNWAFSEFITMMQEMDRVSVDAQLESRQIKLCATCFDLYHGLARALEMTLHLAPTLLTKPEACDNQNELLLGRTCQILMAVVSRVCIRGGGGASFARLVARGLPDTDRVHYYVALAPVAGCLIRMLDPKLPPEHLDRVTKALVTEPLFRMDGLELMLGKSSNKKVFSFYKYPEDVTKEELKALELVAERLRVARENILKTKSPGSSGAQSDLLCTICYARPADTAFTPCGHHSCRACIMQHLLNSKQCFFCKAEIESVREIEPANN</sequence>
<dbReference type="PANTHER" id="PTHR13363">
    <property type="entry name" value="RING FINGER AND SRY DOMAIN-CONTAINING"/>
    <property type="match status" value="1"/>
</dbReference>
<evidence type="ECO:0000256" key="4">
    <source>
        <dbReference type="ARBA" id="ARBA00022723"/>
    </source>
</evidence>
<dbReference type="GO" id="GO:0008270">
    <property type="term" value="F:zinc ion binding"/>
    <property type="evidence" value="ECO:0007669"/>
    <property type="project" value="UniProtKB-KW"/>
</dbReference>
<feature type="region of interest" description="Disordered" evidence="9">
    <location>
        <begin position="159"/>
        <end position="181"/>
    </location>
</feature>
<keyword evidence="7" id="KW-0862">Zinc</keyword>
<dbReference type="InterPro" id="IPR001870">
    <property type="entry name" value="B30.2/SPRY"/>
</dbReference>
<dbReference type="Gene3D" id="3.60.10.10">
    <property type="entry name" value="Endonuclease/exonuclease/phosphatase"/>
    <property type="match status" value="1"/>
</dbReference>
<dbReference type="Pfam" id="PF13920">
    <property type="entry name" value="zf-C3HC4_3"/>
    <property type="match status" value="1"/>
</dbReference>
<dbReference type="FunFam" id="3.30.40.10:FF:000133">
    <property type="entry name" value="E3 ubiquitin-protein ligase RNF123"/>
    <property type="match status" value="1"/>
</dbReference>
<dbReference type="SMART" id="SM00449">
    <property type="entry name" value="SPRY"/>
    <property type="match status" value="1"/>
</dbReference>
<dbReference type="CDD" id="cd16541">
    <property type="entry name" value="RING-HC_RNF123"/>
    <property type="match status" value="1"/>
</dbReference>
<dbReference type="SUPFAM" id="SSF49899">
    <property type="entry name" value="Concanavalin A-like lectins/glucanases"/>
    <property type="match status" value="1"/>
</dbReference>
<dbReference type="PROSITE" id="PS50188">
    <property type="entry name" value="B302_SPRY"/>
    <property type="match status" value="1"/>
</dbReference>
<dbReference type="GO" id="GO:0005737">
    <property type="term" value="C:cytoplasm"/>
    <property type="evidence" value="ECO:0007669"/>
    <property type="project" value="TreeGrafter"/>
</dbReference>
<dbReference type="SUPFAM" id="SSF57850">
    <property type="entry name" value="RING/U-box"/>
    <property type="match status" value="1"/>
</dbReference>
<keyword evidence="13" id="KW-1185">Reference proteome</keyword>
<feature type="region of interest" description="Disordered" evidence="9">
    <location>
        <begin position="1068"/>
        <end position="1099"/>
    </location>
</feature>
<evidence type="ECO:0000259" key="11">
    <source>
        <dbReference type="PROSITE" id="PS50188"/>
    </source>
</evidence>
<evidence type="ECO:0000256" key="7">
    <source>
        <dbReference type="ARBA" id="ARBA00022833"/>
    </source>
</evidence>
<evidence type="ECO:0000256" key="6">
    <source>
        <dbReference type="ARBA" id="ARBA00022786"/>
    </source>
</evidence>
<dbReference type="Gene3D" id="2.60.120.920">
    <property type="match status" value="1"/>
</dbReference>
<dbReference type="SUPFAM" id="SSF56219">
    <property type="entry name" value="DNase I-like"/>
    <property type="match status" value="1"/>
</dbReference>
<dbReference type="GO" id="GO:0061630">
    <property type="term" value="F:ubiquitin protein ligase activity"/>
    <property type="evidence" value="ECO:0007669"/>
    <property type="project" value="UniProtKB-EC"/>
</dbReference>
<dbReference type="InterPro" id="IPR057987">
    <property type="entry name" value="TPR_RNF123/RKP"/>
</dbReference>
<keyword evidence="3" id="KW-0808">Transferase</keyword>
<feature type="domain" description="B30.2/SPRY" evidence="11">
    <location>
        <begin position="171"/>
        <end position="351"/>
    </location>
</feature>
<dbReference type="Proteomes" id="UP001231518">
    <property type="component" value="Chromosome 23"/>
</dbReference>
<dbReference type="InterPro" id="IPR045129">
    <property type="entry name" value="RNF123/RKP/RSPRY1"/>
</dbReference>
<comment type="catalytic activity">
    <reaction evidence="1">
        <text>S-ubiquitinyl-[E2 ubiquitin-conjugating enzyme]-L-cysteine + [acceptor protein]-L-lysine = [E2 ubiquitin-conjugating enzyme]-L-cysteine + N(6)-ubiquitinyl-[acceptor protein]-L-lysine.</text>
        <dbReference type="EC" id="2.3.2.27"/>
    </reaction>
</comment>
<dbReference type="PANTHER" id="PTHR13363:SF5">
    <property type="entry name" value="E3 UBIQUITIN-PROTEIN LIGASE RNF123"/>
    <property type="match status" value="1"/>
</dbReference>
<dbReference type="InterPro" id="IPR013320">
    <property type="entry name" value="ConA-like_dom_sf"/>
</dbReference>
<evidence type="ECO:0000313" key="13">
    <source>
        <dbReference type="Proteomes" id="UP001231518"/>
    </source>
</evidence>
<comment type="caution">
    <text evidence="12">The sequence shown here is derived from an EMBL/GenBank/DDBJ whole genome shotgun (WGS) entry which is preliminary data.</text>
</comment>
<evidence type="ECO:0000313" key="12">
    <source>
        <dbReference type="EMBL" id="KAJ8710133.1"/>
    </source>
</evidence>
<dbReference type="EC" id="2.3.2.27" evidence="2"/>
<dbReference type="InterPro" id="IPR001841">
    <property type="entry name" value="Znf_RING"/>
</dbReference>
<dbReference type="GO" id="GO:0051603">
    <property type="term" value="P:proteolysis involved in protein catabolic process"/>
    <property type="evidence" value="ECO:0007669"/>
    <property type="project" value="TreeGrafter"/>
</dbReference>
<evidence type="ECO:0000256" key="3">
    <source>
        <dbReference type="ARBA" id="ARBA00022679"/>
    </source>
</evidence>
<gene>
    <name evidence="12" type="ORF">PYW07_009499</name>
</gene>
<keyword evidence="5 8" id="KW-0863">Zinc-finger</keyword>
<accession>A0AAD8DMC7</accession>
<keyword evidence="4" id="KW-0479">Metal-binding</keyword>
<dbReference type="InterPro" id="IPR036691">
    <property type="entry name" value="Endo/exonu/phosph_ase_sf"/>
</dbReference>
<dbReference type="EMBL" id="JARGEI010000023">
    <property type="protein sequence ID" value="KAJ8710133.1"/>
    <property type="molecule type" value="Genomic_DNA"/>
</dbReference>
<reference evidence="12" key="1">
    <citation type="submission" date="2023-03" db="EMBL/GenBank/DDBJ databases">
        <title>Chromosome-level genomes of two armyworms, Mythimna separata and Mythimna loreyi, provide insights into the biosynthesis and reception of sex pheromones.</title>
        <authorList>
            <person name="Zhao H."/>
        </authorList>
    </citation>
    <scope>NUCLEOTIDE SEQUENCE</scope>
    <source>
        <strain evidence="12">BeijingLab</strain>
        <tissue evidence="12">Pupa</tissue>
    </source>
</reference>
<feature type="domain" description="RING-type" evidence="10">
    <location>
        <begin position="1515"/>
        <end position="1553"/>
    </location>
</feature>
<dbReference type="GO" id="GO:0016567">
    <property type="term" value="P:protein ubiquitination"/>
    <property type="evidence" value="ECO:0007669"/>
    <property type="project" value="UniProtKB-ARBA"/>
</dbReference>
<dbReference type="InterPro" id="IPR013083">
    <property type="entry name" value="Znf_RING/FYVE/PHD"/>
</dbReference>
<evidence type="ECO:0000256" key="9">
    <source>
        <dbReference type="SAM" id="MobiDB-lite"/>
    </source>
</evidence>
<dbReference type="Pfam" id="PF00622">
    <property type="entry name" value="SPRY"/>
    <property type="match status" value="1"/>
</dbReference>
<evidence type="ECO:0000256" key="2">
    <source>
        <dbReference type="ARBA" id="ARBA00012483"/>
    </source>
</evidence>
<dbReference type="Pfam" id="PF25576">
    <property type="entry name" value="TPR_RNF123"/>
    <property type="match status" value="1"/>
</dbReference>
<dbReference type="PROSITE" id="PS50089">
    <property type="entry name" value="ZF_RING_2"/>
    <property type="match status" value="1"/>
</dbReference>
<proteinExistence type="predicted"/>
<dbReference type="InterPro" id="IPR043136">
    <property type="entry name" value="B30.2/SPRY_sf"/>
</dbReference>
<dbReference type="SMART" id="SM00184">
    <property type="entry name" value="RING"/>
    <property type="match status" value="1"/>
</dbReference>
<evidence type="ECO:0000256" key="8">
    <source>
        <dbReference type="PROSITE-ProRule" id="PRU00175"/>
    </source>
</evidence>
<dbReference type="Gene3D" id="3.30.40.10">
    <property type="entry name" value="Zinc/RING finger domain, C3HC4 (zinc finger)"/>
    <property type="match status" value="1"/>
</dbReference>